<evidence type="ECO:0000313" key="24">
    <source>
        <dbReference type="EMBL" id="KXF82895.1"/>
    </source>
</evidence>
<dbReference type="InterPro" id="IPR036979">
    <property type="entry name" value="CM_dom_sf"/>
</dbReference>
<name>A0A135IBT5_9GAMM</name>
<dbReference type="GO" id="GO:0004664">
    <property type="term" value="F:prephenate dehydratase activity"/>
    <property type="evidence" value="ECO:0007669"/>
    <property type="project" value="UniProtKB-EC"/>
</dbReference>
<gene>
    <name evidence="24" type="primary">pheA</name>
    <name evidence="24" type="ORF">ATN88_24385</name>
</gene>
<dbReference type="GO" id="GO:0046417">
    <property type="term" value="P:chorismate metabolic process"/>
    <property type="evidence" value="ECO:0007669"/>
    <property type="project" value="InterPro"/>
</dbReference>
<evidence type="ECO:0000259" key="21">
    <source>
        <dbReference type="PROSITE" id="PS51168"/>
    </source>
</evidence>
<dbReference type="EMBL" id="LNTY01000011">
    <property type="protein sequence ID" value="KXF82895.1"/>
    <property type="molecule type" value="Genomic_DNA"/>
</dbReference>
<dbReference type="InterPro" id="IPR002701">
    <property type="entry name" value="CM_II_prokaryot"/>
</dbReference>
<evidence type="ECO:0000313" key="25">
    <source>
        <dbReference type="Proteomes" id="UP000070529"/>
    </source>
</evidence>
<protein>
    <recommendedName>
        <fullName evidence="8">Bifunctional chorismate mutase/prephenate dehydratase</fullName>
        <ecNumber evidence="7">4.2.1.51</ecNumber>
        <ecNumber evidence="6">5.4.99.5</ecNumber>
    </recommendedName>
    <alternativeName>
        <fullName evidence="17">Chorismate mutase-prephenate dehydratase</fullName>
    </alternativeName>
    <alternativeName>
        <fullName evidence="16">p-protein</fullName>
    </alternativeName>
</protein>
<keyword evidence="15" id="KW-0511">Multifunctional enzyme</keyword>
<evidence type="ECO:0000256" key="16">
    <source>
        <dbReference type="ARBA" id="ARBA00031175"/>
    </source>
</evidence>
<evidence type="ECO:0000256" key="9">
    <source>
        <dbReference type="ARBA" id="ARBA00022490"/>
    </source>
</evidence>
<evidence type="ECO:0000256" key="12">
    <source>
        <dbReference type="ARBA" id="ARBA00023222"/>
    </source>
</evidence>
<dbReference type="PROSITE" id="PS51168">
    <property type="entry name" value="CHORISMATE_MUT_2"/>
    <property type="match status" value="1"/>
</dbReference>
<dbReference type="NCBIfam" id="NF008865">
    <property type="entry name" value="PRK11898.1"/>
    <property type="match status" value="1"/>
</dbReference>
<evidence type="ECO:0000256" key="2">
    <source>
        <dbReference type="ARBA" id="ARBA00002364"/>
    </source>
</evidence>
<evidence type="ECO:0000256" key="19">
    <source>
        <dbReference type="PIRSR" id="PIRSR001500-1"/>
    </source>
</evidence>
<evidence type="ECO:0000256" key="20">
    <source>
        <dbReference type="PIRSR" id="PIRSR001500-2"/>
    </source>
</evidence>
<comment type="pathway">
    <text evidence="5">Metabolic intermediate biosynthesis; prephenate biosynthesis; prephenate from chorismate: step 1/1.</text>
</comment>
<evidence type="ECO:0000256" key="17">
    <source>
        <dbReference type="ARBA" id="ARBA00031520"/>
    </source>
</evidence>
<dbReference type="Gene3D" id="3.40.190.10">
    <property type="entry name" value="Periplasmic binding protein-like II"/>
    <property type="match status" value="2"/>
</dbReference>
<dbReference type="InterPro" id="IPR045865">
    <property type="entry name" value="ACT-like_dom_sf"/>
</dbReference>
<comment type="catalytic activity">
    <reaction evidence="18">
        <text>prephenate + H(+) = 3-phenylpyruvate + CO2 + H2O</text>
        <dbReference type="Rhea" id="RHEA:21648"/>
        <dbReference type="ChEBI" id="CHEBI:15377"/>
        <dbReference type="ChEBI" id="CHEBI:15378"/>
        <dbReference type="ChEBI" id="CHEBI:16526"/>
        <dbReference type="ChEBI" id="CHEBI:18005"/>
        <dbReference type="ChEBI" id="CHEBI:29934"/>
        <dbReference type="EC" id="4.2.1.51"/>
    </reaction>
</comment>
<dbReference type="PANTHER" id="PTHR21022:SF19">
    <property type="entry name" value="PREPHENATE DEHYDRATASE-RELATED"/>
    <property type="match status" value="1"/>
</dbReference>
<dbReference type="UniPathway" id="UPA00121">
    <property type="reaction ID" value="UER00345"/>
</dbReference>
<keyword evidence="14 24" id="KW-0456">Lyase</keyword>
<feature type="domain" description="ACT" evidence="23">
    <location>
        <begin position="302"/>
        <end position="379"/>
    </location>
</feature>
<dbReference type="CDD" id="cd13631">
    <property type="entry name" value="PBP2_Ct-PDT_like"/>
    <property type="match status" value="1"/>
</dbReference>
<dbReference type="EC" id="4.2.1.51" evidence="7"/>
<comment type="function">
    <text evidence="2">Catalyzes the Claisen rearrangement of chorismate to prephenate and the decarboxylation/dehydration of prephenate to phenylpyruvate.</text>
</comment>
<dbReference type="InterPro" id="IPR008242">
    <property type="entry name" value="Chor_mutase/pphenate_deHydtase"/>
</dbReference>
<dbReference type="SUPFAM" id="SSF48600">
    <property type="entry name" value="Chorismate mutase II"/>
    <property type="match status" value="1"/>
</dbReference>
<dbReference type="RefSeq" id="WP_067412064.1">
    <property type="nucleotide sequence ID" value="NZ_LNTY01000011.1"/>
</dbReference>
<dbReference type="InterPro" id="IPR010952">
    <property type="entry name" value="CM_P_1"/>
</dbReference>
<dbReference type="AlphaFoldDB" id="A0A135IBT5"/>
<feature type="binding site" evidence="19">
    <location>
        <position position="85"/>
    </location>
    <ligand>
        <name>substrate</name>
    </ligand>
</feature>
<feature type="site" description="Essential for prephenate dehydratase activity" evidence="20">
    <location>
        <position position="281"/>
    </location>
</feature>
<dbReference type="InterPro" id="IPR001086">
    <property type="entry name" value="Preph_deHydtase"/>
</dbReference>
<evidence type="ECO:0000256" key="8">
    <source>
        <dbReference type="ARBA" id="ARBA00014401"/>
    </source>
</evidence>
<keyword evidence="12" id="KW-0584">Phenylalanine biosynthesis</keyword>
<dbReference type="Proteomes" id="UP000070529">
    <property type="component" value="Unassembled WGS sequence"/>
</dbReference>
<dbReference type="FunFam" id="3.40.190.10:FF:000044">
    <property type="entry name" value="Chorismate mutase/prephenate dehydratase"/>
    <property type="match status" value="1"/>
</dbReference>
<dbReference type="FunFam" id="3.40.190.10:FF:000034">
    <property type="entry name" value="Chorismate mutase/prephenate dehydratase"/>
    <property type="match status" value="1"/>
</dbReference>
<keyword evidence="10" id="KW-0028">Amino-acid biosynthesis</keyword>
<dbReference type="InterPro" id="IPR018528">
    <property type="entry name" value="Preph_deHydtase_CS"/>
</dbReference>
<dbReference type="PIRSF" id="PIRSF001500">
    <property type="entry name" value="Chor_mut_pdt_Ppr"/>
    <property type="match status" value="1"/>
</dbReference>
<accession>A0A135IBT5</accession>
<evidence type="ECO:0000256" key="15">
    <source>
        <dbReference type="ARBA" id="ARBA00023268"/>
    </source>
</evidence>
<dbReference type="SUPFAM" id="SSF53850">
    <property type="entry name" value="Periplasmic binding protein-like II"/>
    <property type="match status" value="1"/>
</dbReference>
<comment type="pathway">
    <text evidence="4">Amino-acid biosynthesis; L-phenylalanine biosynthesis; phenylpyruvate from prephenate: step 1/1.</text>
</comment>
<keyword evidence="9" id="KW-0963">Cytoplasm</keyword>
<dbReference type="UniPathway" id="UPA00120">
    <property type="reaction ID" value="UER00203"/>
</dbReference>
<evidence type="ECO:0000256" key="7">
    <source>
        <dbReference type="ARBA" id="ARBA00013147"/>
    </source>
</evidence>
<dbReference type="PROSITE" id="PS00858">
    <property type="entry name" value="PREPHENATE_DEHYDR_2"/>
    <property type="match status" value="1"/>
</dbReference>
<dbReference type="InterPro" id="IPR002912">
    <property type="entry name" value="ACT_dom"/>
</dbReference>
<comment type="subcellular location">
    <subcellularLocation>
        <location evidence="3">Cytoplasm</location>
    </subcellularLocation>
</comment>
<evidence type="ECO:0000256" key="6">
    <source>
        <dbReference type="ARBA" id="ARBA00012404"/>
    </source>
</evidence>
<keyword evidence="13 24" id="KW-0413">Isomerase</keyword>
<evidence type="ECO:0000256" key="13">
    <source>
        <dbReference type="ARBA" id="ARBA00023235"/>
    </source>
</evidence>
<dbReference type="Gene3D" id="3.30.70.260">
    <property type="match status" value="1"/>
</dbReference>
<feature type="binding site" evidence="19">
    <location>
        <position position="89"/>
    </location>
    <ligand>
        <name>substrate</name>
    </ligand>
</feature>
<dbReference type="PROSITE" id="PS51671">
    <property type="entry name" value="ACT"/>
    <property type="match status" value="1"/>
</dbReference>
<evidence type="ECO:0000259" key="22">
    <source>
        <dbReference type="PROSITE" id="PS51171"/>
    </source>
</evidence>
<dbReference type="SMART" id="SM00830">
    <property type="entry name" value="CM_2"/>
    <property type="match status" value="1"/>
</dbReference>
<dbReference type="SUPFAM" id="SSF55021">
    <property type="entry name" value="ACT-like"/>
    <property type="match status" value="1"/>
</dbReference>
<evidence type="ECO:0000256" key="11">
    <source>
        <dbReference type="ARBA" id="ARBA00023141"/>
    </source>
</evidence>
<dbReference type="OrthoDB" id="9802281at2"/>
<evidence type="ECO:0000256" key="5">
    <source>
        <dbReference type="ARBA" id="ARBA00004817"/>
    </source>
</evidence>
<feature type="domain" description="Prephenate dehydratase" evidence="22">
    <location>
        <begin position="107"/>
        <end position="288"/>
    </location>
</feature>
<comment type="catalytic activity">
    <reaction evidence="1">
        <text>chorismate = prephenate</text>
        <dbReference type="Rhea" id="RHEA:13897"/>
        <dbReference type="ChEBI" id="CHEBI:29748"/>
        <dbReference type="ChEBI" id="CHEBI:29934"/>
        <dbReference type="EC" id="5.4.99.5"/>
    </reaction>
</comment>
<evidence type="ECO:0000256" key="18">
    <source>
        <dbReference type="ARBA" id="ARBA00047848"/>
    </source>
</evidence>
<dbReference type="EC" id="5.4.99.5" evidence="6"/>
<dbReference type="CDD" id="cd04905">
    <property type="entry name" value="ACT_CM-PDT"/>
    <property type="match status" value="1"/>
</dbReference>
<dbReference type="Pfam" id="PF00800">
    <property type="entry name" value="PDT"/>
    <property type="match status" value="1"/>
</dbReference>
<dbReference type="STRING" id="294935.ATN88_24385"/>
<feature type="domain" description="Chorismate mutase" evidence="21">
    <location>
        <begin position="2"/>
        <end position="93"/>
    </location>
</feature>
<dbReference type="PANTHER" id="PTHR21022">
    <property type="entry name" value="PREPHENATE DEHYDRATASE P PROTEIN"/>
    <property type="match status" value="1"/>
</dbReference>
<keyword evidence="11" id="KW-0057">Aromatic amino acid biosynthesis</keyword>
<dbReference type="PROSITE" id="PS00857">
    <property type="entry name" value="PREPHENATE_DEHYDR_1"/>
    <property type="match status" value="1"/>
</dbReference>
<evidence type="ECO:0000256" key="4">
    <source>
        <dbReference type="ARBA" id="ARBA00004741"/>
    </source>
</evidence>
<dbReference type="GO" id="GO:0005737">
    <property type="term" value="C:cytoplasm"/>
    <property type="evidence" value="ECO:0007669"/>
    <property type="project" value="UniProtKB-SubCell"/>
</dbReference>
<feature type="binding site" evidence="19">
    <location>
        <position position="12"/>
    </location>
    <ligand>
        <name>substrate</name>
    </ligand>
</feature>
<dbReference type="Pfam" id="PF01817">
    <property type="entry name" value="CM_2"/>
    <property type="match status" value="1"/>
</dbReference>
<dbReference type="PROSITE" id="PS51171">
    <property type="entry name" value="PREPHENATE_DEHYDR_3"/>
    <property type="match status" value="1"/>
</dbReference>
<feature type="binding site" evidence="19">
    <location>
        <position position="40"/>
    </location>
    <ligand>
        <name>substrate</name>
    </ligand>
</feature>
<dbReference type="GO" id="GO:0004106">
    <property type="term" value="F:chorismate mutase activity"/>
    <property type="evidence" value="ECO:0007669"/>
    <property type="project" value="UniProtKB-EC"/>
</dbReference>
<sequence>MTKPTLSLDEIRVGVSNIDQQILSLLADRRKLSLEVAKSKIQTQKPVRDVEREQALLEKLVADGRTHELDPQYVTKIFHTIVEDSVLYQQAFLQRLANPDNDQPLARVSFLGGKGSYSNLAARNFFARKHTKPAEIQCQSFKEVLEMVETGNADYGVLPIENTSSGSINDVYDQLQHTRLSIVGEITLPIEHCLLTAVDTEIDKIEVLYSHPQPHQQCSEFVRSLGTDIKQEYCSSTAEAMKVVAEMASPTVAAIGNASSGELYGLKSLKFGIANQQENHTRFIVVARKPVDVNGLIPAKTTFIMSTGQTAGSLVECLLVLRNHGINMTKLESRPVLGNPWEEMFYVDVEGNMRSDTMKLVMEELIKLTRYIKVLGTYPIENVTPTEIDV</sequence>
<organism evidence="24 25">
    <name type="scientific">Enterovibrio coralii</name>
    <dbReference type="NCBI Taxonomy" id="294935"/>
    <lineage>
        <taxon>Bacteria</taxon>
        <taxon>Pseudomonadati</taxon>
        <taxon>Pseudomonadota</taxon>
        <taxon>Gammaproteobacteria</taxon>
        <taxon>Vibrionales</taxon>
        <taxon>Vibrionaceae</taxon>
        <taxon>Enterovibrio</taxon>
    </lineage>
</organism>
<dbReference type="InterPro" id="IPR036263">
    <property type="entry name" value="Chorismate_II_sf"/>
</dbReference>
<feature type="binding site" evidence="19">
    <location>
        <position position="53"/>
    </location>
    <ligand>
        <name>substrate</name>
    </ligand>
</feature>
<dbReference type="Gene3D" id="1.20.59.10">
    <property type="entry name" value="Chorismate mutase"/>
    <property type="match status" value="1"/>
</dbReference>
<evidence type="ECO:0000259" key="23">
    <source>
        <dbReference type="PROSITE" id="PS51671"/>
    </source>
</evidence>
<comment type="caution">
    <text evidence="24">The sequence shown here is derived from an EMBL/GenBank/DDBJ whole genome shotgun (WGS) entry which is preliminary data.</text>
</comment>
<evidence type="ECO:0000256" key="14">
    <source>
        <dbReference type="ARBA" id="ARBA00023239"/>
    </source>
</evidence>
<evidence type="ECO:0000256" key="3">
    <source>
        <dbReference type="ARBA" id="ARBA00004496"/>
    </source>
</evidence>
<evidence type="ECO:0000256" key="1">
    <source>
        <dbReference type="ARBA" id="ARBA00000824"/>
    </source>
</evidence>
<keyword evidence="25" id="KW-1185">Reference proteome</keyword>
<dbReference type="NCBIfam" id="TIGR01797">
    <property type="entry name" value="CM_P_1"/>
    <property type="match status" value="1"/>
</dbReference>
<feature type="binding site" evidence="19">
    <location>
        <position position="29"/>
    </location>
    <ligand>
        <name>substrate</name>
    </ligand>
</feature>
<reference evidence="24 25" key="1">
    <citation type="submission" date="2015-11" db="EMBL/GenBank/DDBJ databases">
        <title>Genomic Taxonomy of the Vibrionaceae.</title>
        <authorList>
            <person name="Gomez-Gil B."/>
            <person name="Enciso-Ibarra J."/>
        </authorList>
    </citation>
    <scope>NUCLEOTIDE SEQUENCE [LARGE SCALE GENOMIC DNA]</scope>
    <source>
        <strain evidence="24 25">CAIM 912</strain>
    </source>
</reference>
<dbReference type="GO" id="GO:0009094">
    <property type="term" value="P:L-phenylalanine biosynthetic process"/>
    <property type="evidence" value="ECO:0007669"/>
    <property type="project" value="UniProtKB-UniPathway"/>
</dbReference>
<proteinExistence type="predicted"/>
<evidence type="ECO:0000256" key="10">
    <source>
        <dbReference type="ARBA" id="ARBA00022605"/>
    </source>
</evidence>
<feature type="binding site" evidence="19">
    <location>
        <position position="49"/>
    </location>
    <ligand>
        <name>substrate</name>
    </ligand>
</feature>